<sequence>MNIAIIYQEPTQEWKIKSVGCNVLKGKRLLCRAGTSSVVTIRVSSLTIHPPTRHVAPQSLSSPLTPPPRLARSPYHVTRSFATLISISSSIRMPTLPSPPPPSPRRDLRLMSRAPPRL</sequence>
<accession>A0A433Q538</accession>
<gene>
    <name evidence="2" type="ORF">BC938DRAFT_472939</name>
</gene>
<feature type="region of interest" description="Disordered" evidence="1">
    <location>
        <begin position="91"/>
        <end position="118"/>
    </location>
</feature>
<evidence type="ECO:0000256" key="1">
    <source>
        <dbReference type="SAM" id="MobiDB-lite"/>
    </source>
</evidence>
<keyword evidence="3" id="KW-1185">Reference proteome</keyword>
<protein>
    <submittedName>
        <fullName evidence="2">Uncharacterized protein</fullName>
    </submittedName>
</protein>
<evidence type="ECO:0000313" key="2">
    <source>
        <dbReference type="EMBL" id="RUS24888.1"/>
    </source>
</evidence>
<proteinExistence type="predicted"/>
<dbReference type="Proteomes" id="UP000274822">
    <property type="component" value="Unassembled WGS sequence"/>
</dbReference>
<feature type="region of interest" description="Disordered" evidence="1">
    <location>
        <begin position="51"/>
        <end position="72"/>
    </location>
</feature>
<dbReference type="AlphaFoldDB" id="A0A433Q538"/>
<comment type="caution">
    <text evidence="2">The sequence shown here is derived from an EMBL/GenBank/DDBJ whole genome shotgun (WGS) entry which is preliminary data.</text>
</comment>
<dbReference type="EMBL" id="RBNJ01014643">
    <property type="protein sequence ID" value="RUS24888.1"/>
    <property type="molecule type" value="Genomic_DNA"/>
</dbReference>
<reference evidence="2 3" key="1">
    <citation type="journal article" date="2018" name="New Phytol.">
        <title>Phylogenomics of Endogonaceae and evolution of mycorrhizas within Mucoromycota.</title>
        <authorList>
            <person name="Chang Y."/>
            <person name="Desiro A."/>
            <person name="Na H."/>
            <person name="Sandor L."/>
            <person name="Lipzen A."/>
            <person name="Clum A."/>
            <person name="Barry K."/>
            <person name="Grigoriev I.V."/>
            <person name="Martin F.M."/>
            <person name="Stajich J.E."/>
            <person name="Smith M.E."/>
            <person name="Bonito G."/>
            <person name="Spatafora J.W."/>
        </authorList>
    </citation>
    <scope>NUCLEOTIDE SEQUENCE [LARGE SCALE GENOMIC DNA]</scope>
    <source>
        <strain evidence="2 3">AD002</strain>
    </source>
</reference>
<evidence type="ECO:0000313" key="3">
    <source>
        <dbReference type="Proteomes" id="UP000274822"/>
    </source>
</evidence>
<name>A0A433Q538_9FUNG</name>
<organism evidence="2 3">
    <name type="scientific">Jimgerdemannia flammicorona</name>
    <dbReference type="NCBI Taxonomy" id="994334"/>
    <lineage>
        <taxon>Eukaryota</taxon>
        <taxon>Fungi</taxon>
        <taxon>Fungi incertae sedis</taxon>
        <taxon>Mucoromycota</taxon>
        <taxon>Mucoromycotina</taxon>
        <taxon>Endogonomycetes</taxon>
        <taxon>Endogonales</taxon>
        <taxon>Endogonaceae</taxon>
        <taxon>Jimgerdemannia</taxon>
    </lineage>
</organism>